<feature type="chain" id="PRO_5046912076" evidence="1">
    <location>
        <begin position="32"/>
        <end position="861"/>
    </location>
</feature>
<dbReference type="PROSITE" id="PS51318">
    <property type="entry name" value="TAT"/>
    <property type="match status" value="1"/>
</dbReference>
<sequence length="861" mass="94569">MIRRRRGLLAAALALATVAVLLPVTGTGAQAASGSLRSGNHELVLTTGPTSQSVVVRDVTSGASVLAEQQPMQVVVKNGETPADVNGQYASVVLEGTRLVGTGDVRSRNGSVFRFRDSYEAAPGGGFGVTRTVTVVTANVADQGFNSRFTIGATAPRPLQDYQFLAPGVMYDRNRTVPAGALGSNLNDNYLYFREMRMPLPFVMMHDPGSGLDVSLAHQNPRAVSPVDEGSGAWLVNGGITHAALGAQRVPSSKLAIVYPGMEGEKNYVNRGAAWVRRSNPVTAGYTQSYQFRFRAHRTADFGAAVRDSWRYHWDMANPEITKVPIEQVYRSSVDVLASYQGNWGGAPGLPFSVWMDGTVREVSYQMGFVGQQIPAAYLMLRDGYVNNRPDHVTKGRQVLDFWAANSSAPSGLPRTWYDVNPPGWRSFYPTYLRIATDGMEGILKAARFMRARGTPVASWESYARRFGDWLVANQNADGSYYRSYNLAGTAPDNQAKYNTHNAIPFLMELTAYTGDTRYRTAALRAAEFAWQTVHLPSAYVGGTPDNPNVTDKEAASLALRAFLSAYDHTRDQRWLQAAQRAADFAETWQFAWNYSVASSRPAYAKYGVRGQSIIATGHSAMDTWQSGMLFDYYRLYRATNDGHYLQQARLLANNTKLTTQYPGNPLGYGRDGLLEEAIGLADLRYGGVNLWLPWNSVAHAESLAMLQDTYGNMDIDVLTGNPPAGPKQIRNRHSDLCLDDYNAVTTPGAEVRQWTCNDLPVQDWTLTPVGDGYYEVRNGHSGLCLDNKDFATAPGSVVQQWTCNGLPVQQWRMTTTNGTTTLVNRHSGLCLDNYNWGTAPGSEVRQWTCNGLAPQDWSVA</sequence>
<dbReference type="EMBL" id="JBHTLK010000045">
    <property type="protein sequence ID" value="MFD1147750.1"/>
    <property type="molecule type" value="Genomic_DNA"/>
</dbReference>
<dbReference type="InterPro" id="IPR000772">
    <property type="entry name" value="Ricin_B_lectin"/>
</dbReference>
<dbReference type="RefSeq" id="WP_380723153.1">
    <property type="nucleotide sequence ID" value="NZ_JBHTLK010000045.1"/>
</dbReference>
<evidence type="ECO:0000313" key="3">
    <source>
        <dbReference type="EMBL" id="MFD1147750.1"/>
    </source>
</evidence>
<dbReference type="Gene3D" id="1.50.10.20">
    <property type="match status" value="1"/>
</dbReference>
<organism evidence="3 4">
    <name type="scientific">Saccharothrix hoggarensis</name>
    <dbReference type="NCBI Taxonomy" id="913853"/>
    <lineage>
        <taxon>Bacteria</taxon>
        <taxon>Bacillati</taxon>
        <taxon>Actinomycetota</taxon>
        <taxon>Actinomycetes</taxon>
        <taxon>Pseudonocardiales</taxon>
        <taxon>Pseudonocardiaceae</taxon>
        <taxon>Saccharothrix</taxon>
    </lineage>
</organism>
<reference evidence="4" key="1">
    <citation type="journal article" date="2019" name="Int. J. Syst. Evol. Microbiol.">
        <title>The Global Catalogue of Microorganisms (GCM) 10K type strain sequencing project: providing services to taxonomists for standard genome sequencing and annotation.</title>
        <authorList>
            <consortium name="The Broad Institute Genomics Platform"/>
            <consortium name="The Broad Institute Genome Sequencing Center for Infectious Disease"/>
            <person name="Wu L."/>
            <person name="Ma J."/>
        </authorList>
    </citation>
    <scope>NUCLEOTIDE SEQUENCE [LARGE SCALE GENOMIC DNA]</scope>
    <source>
        <strain evidence="4">CCUG 60214</strain>
    </source>
</reference>
<dbReference type="Proteomes" id="UP001597168">
    <property type="component" value="Unassembled WGS sequence"/>
</dbReference>
<dbReference type="InterPro" id="IPR008928">
    <property type="entry name" value="6-hairpin_glycosidase_sf"/>
</dbReference>
<comment type="caution">
    <text evidence="3">The sequence shown here is derived from an EMBL/GenBank/DDBJ whole genome shotgun (WGS) entry which is preliminary data.</text>
</comment>
<feature type="domain" description="Ricin B lectin" evidence="2">
    <location>
        <begin position="726"/>
        <end position="861"/>
    </location>
</feature>
<dbReference type="CDD" id="cd00161">
    <property type="entry name" value="beta-trefoil_Ricin-like"/>
    <property type="match status" value="1"/>
</dbReference>
<feature type="signal peptide" evidence="1">
    <location>
        <begin position="1"/>
        <end position="31"/>
    </location>
</feature>
<keyword evidence="1" id="KW-0732">Signal</keyword>
<dbReference type="SMART" id="SM00458">
    <property type="entry name" value="RICIN"/>
    <property type="match status" value="1"/>
</dbReference>
<evidence type="ECO:0000256" key="1">
    <source>
        <dbReference type="SAM" id="SignalP"/>
    </source>
</evidence>
<evidence type="ECO:0000313" key="4">
    <source>
        <dbReference type="Proteomes" id="UP001597168"/>
    </source>
</evidence>
<dbReference type="SUPFAM" id="SSF50370">
    <property type="entry name" value="Ricin B-like lectins"/>
    <property type="match status" value="1"/>
</dbReference>
<dbReference type="PROSITE" id="PS50231">
    <property type="entry name" value="RICIN_B_LECTIN"/>
    <property type="match status" value="1"/>
</dbReference>
<dbReference type="InterPro" id="IPR006311">
    <property type="entry name" value="TAT_signal"/>
</dbReference>
<protein>
    <submittedName>
        <fullName evidence="3">RICIN domain-containing protein</fullName>
    </submittedName>
</protein>
<name>A0ABW3QT67_9PSEU</name>
<dbReference type="Gene3D" id="2.80.10.50">
    <property type="match status" value="3"/>
</dbReference>
<dbReference type="SUPFAM" id="SSF48208">
    <property type="entry name" value="Six-hairpin glycosidases"/>
    <property type="match status" value="2"/>
</dbReference>
<proteinExistence type="predicted"/>
<dbReference type="Pfam" id="PF00652">
    <property type="entry name" value="Ricin_B_lectin"/>
    <property type="match status" value="1"/>
</dbReference>
<evidence type="ECO:0000259" key="2">
    <source>
        <dbReference type="SMART" id="SM00458"/>
    </source>
</evidence>
<dbReference type="InterPro" id="IPR035992">
    <property type="entry name" value="Ricin_B-like_lectins"/>
</dbReference>
<keyword evidence="4" id="KW-1185">Reference proteome</keyword>
<accession>A0ABW3QT67</accession>
<gene>
    <name evidence="3" type="ORF">ACFQ3T_11485</name>
</gene>